<dbReference type="InterPro" id="IPR036188">
    <property type="entry name" value="FAD/NAD-bd_sf"/>
</dbReference>
<feature type="domain" description="FAD/NAD(P)-binding" evidence="17">
    <location>
        <begin position="9"/>
        <end position="329"/>
    </location>
</feature>
<dbReference type="FunFam" id="3.50.50.60:FF:000034">
    <property type="entry name" value="sulfide:quinone oxidoreductase, mitochondrial"/>
    <property type="match status" value="1"/>
</dbReference>
<evidence type="ECO:0000256" key="14">
    <source>
        <dbReference type="ARBA" id="ARBA00066447"/>
    </source>
</evidence>
<dbReference type="Gene3D" id="3.50.50.60">
    <property type="entry name" value="FAD/NAD(P)-binding domain"/>
    <property type="match status" value="2"/>
</dbReference>
<evidence type="ECO:0000256" key="1">
    <source>
        <dbReference type="ARBA" id="ARBA00001974"/>
    </source>
</evidence>
<dbReference type="Proteomes" id="UP000274131">
    <property type="component" value="Unassembled WGS sequence"/>
</dbReference>
<keyword evidence="6" id="KW-0809">Transit peptide</keyword>
<dbReference type="GO" id="GO:0070221">
    <property type="term" value="P:sulfide oxidation, using sulfide:quinone oxidoreductase"/>
    <property type="evidence" value="ECO:0007669"/>
    <property type="project" value="TreeGrafter"/>
</dbReference>
<reference evidence="18 19" key="2">
    <citation type="submission" date="2018-10" db="EMBL/GenBank/DDBJ databases">
        <authorList>
            <consortium name="Pathogen Informatics"/>
        </authorList>
    </citation>
    <scope>NUCLEOTIDE SEQUENCE [LARGE SCALE GENOMIC DNA]</scope>
</reference>
<comment type="cofactor">
    <cofactor evidence="1">
        <name>FAD</name>
        <dbReference type="ChEBI" id="CHEBI:57692"/>
    </cofactor>
</comment>
<evidence type="ECO:0000256" key="13">
    <source>
        <dbReference type="ARBA" id="ARBA00060891"/>
    </source>
</evidence>
<evidence type="ECO:0000256" key="16">
    <source>
        <dbReference type="ARBA" id="ARBA00082958"/>
    </source>
</evidence>
<comment type="subcellular location">
    <subcellularLocation>
        <location evidence="2">Mitochondrion</location>
    </subcellularLocation>
</comment>
<evidence type="ECO:0000256" key="12">
    <source>
        <dbReference type="ARBA" id="ARBA00059167"/>
    </source>
</evidence>
<dbReference type="Pfam" id="PF07992">
    <property type="entry name" value="Pyr_redox_2"/>
    <property type="match status" value="1"/>
</dbReference>
<keyword evidence="7" id="KW-0560">Oxidoreductase</keyword>
<comment type="catalytic activity">
    <reaction evidence="9">
        <text>ubiquinone-10 + hydrogen sulfide + sulfite + 2 H(+) = ubiquinol-10 + thiosulfate</text>
        <dbReference type="Rhea" id="RHEA:38359"/>
        <dbReference type="ChEBI" id="CHEBI:15378"/>
        <dbReference type="ChEBI" id="CHEBI:17359"/>
        <dbReference type="ChEBI" id="CHEBI:29919"/>
        <dbReference type="ChEBI" id="CHEBI:33542"/>
        <dbReference type="ChEBI" id="CHEBI:46245"/>
        <dbReference type="ChEBI" id="CHEBI:64183"/>
    </reaction>
    <physiologicalReaction direction="left-to-right" evidence="9">
        <dbReference type="Rhea" id="RHEA:38360"/>
    </physiologicalReaction>
</comment>
<evidence type="ECO:0000259" key="17">
    <source>
        <dbReference type="Pfam" id="PF07992"/>
    </source>
</evidence>
<evidence type="ECO:0000256" key="8">
    <source>
        <dbReference type="ARBA" id="ARBA00023128"/>
    </source>
</evidence>
<dbReference type="STRING" id="51028.A0A0N4V2L5"/>
<evidence type="ECO:0000256" key="9">
    <source>
        <dbReference type="ARBA" id="ARBA00051038"/>
    </source>
</evidence>
<dbReference type="InterPro" id="IPR015904">
    <property type="entry name" value="Sulphide_quinone_reductase"/>
</dbReference>
<protein>
    <recommendedName>
        <fullName evidence="15">Sulfide:quinone oxidoreductase, mitochondrial</fullName>
        <ecNumber evidence="14">1.8.5.8</ecNumber>
    </recommendedName>
    <alternativeName>
        <fullName evidence="16">Sulfide quinone oxidoreductase</fullName>
    </alternativeName>
</protein>
<comment type="similarity">
    <text evidence="13">Belongs to the SQRD family.</text>
</comment>
<evidence type="ECO:0000313" key="18">
    <source>
        <dbReference type="EMBL" id="VDD89067.1"/>
    </source>
</evidence>
<evidence type="ECO:0000256" key="15">
    <source>
        <dbReference type="ARBA" id="ARBA00070160"/>
    </source>
</evidence>
<comment type="function">
    <text evidence="12">Catalyzes the oxidation of hydrogen sulfide with the help of a quinone, such as ubiquinone-10, giving rise to thiosulfate and ultimately to sulfane (molecular sulfur) atoms. Requires an additional electron acceptor; can use sulfite, sulfide or cyanide (in vitro). It is believed the in vivo electron acceptor is glutathione.</text>
</comment>
<dbReference type="EC" id="1.8.5.8" evidence="14"/>
<evidence type="ECO:0000256" key="4">
    <source>
        <dbReference type="ARBA" id="ARBA00022719"/>
    </source>
</evidence>
<keyword evidence="8" id="KW-0496">Mitochondrion</keyword>
<dbReference type="SUPFAM" id="SSF51905">
    <property type="entry name" value="FAD/NAD(P)-binding domain"/>
    <property type="match status" value="2"/>
</dbReference>
<evidence type="ECO:0000256" key="10">
    <source>
        <dbReference type="ARBA" id="ARBA00052810"/>
    </source>
</evidence>
<keyword evidence="3" id="KW-0285">Flavoprotein</keyword>
<dbReference type="PANTHER" id="PTHR10632">
    <property type="entry name" value="SULFIDE:QUINONE OXIDOREDUCTASE"/>
    <property type="match status" value="1"/>
</dbReference>
<dbReference type="GO" id="GO:0071949">
    <property type="term" value="F:FAD binding"/>
    <property type="evidence" value="ECO:0007669"/>
    <property type="project" value="TreeGrafter"/>
</dbReference>
<keyword evidence="19" id="KW-1185">Reference proteome</keyword>
<accession>A0A0N4V2L5</accession>
<dbReference type="PANTHER" id="PTHR10632:SF2">
    <property type="entry name" value="SULFIDE:QUINONE OXIDOREDUCTASE, MITOCHONDRIAL"/>
    <property type="match status" value="1"/>
</dbReference>
<evidence type="ECO:0000256" key="2">
    <source>
        <dbReference type="ARBA" id="ARBA00004173"/>
    </source>
</evidence>
<comment type="catalytic activity">
    <reaction evidence="10">
        <text>ubiquinone-10 + hydrogen sulfide + glutathione + H(+) = S-sulfanylglutathione + ubiquinol-10</text>
        <dbReference type="Rhea" id="RHEA:62608"/>
        <dbReference type="ChEBI" id="CHEBI:15378"/>
        <dbReference type="ChEBI" id="CHEBI:29919"/>
        <dbReference type="ChEBI" id="CHEBI:46245"/>
        <dbReference type="ChEBI" id="CHEBI:57925"/>
        <dbReference type="ChEBI" id="CHEBI:58905"/>
        <dbReference type="ChEBI" id="CHEBI:64183"/>
    </reaction>
    <physiologicalReaction direction="left-to-right" evidence="10">
        <dbReference type="Rhea" id="RHEA:62609"/>
    </physiologicalReaction>
</comment>
<name>A0A0N4V2L5_ENTVE</name>
<evidence type="ECO:0000256" key="6">
    <source>
        <dbReference type="ARBA" id="ARBA00022946"/>
    </source>
</evidence>
<dbReference type="InterPro" id="IPR023753">
    <property type="entry name" value="FAD/NAD-binding_dom"/>
</dbReference>
<dbReference type="EMBL" id="UXUI01007723">
    <property type="protein sequence ID" value="VDD89067.1"/>
    <property type="molecule type" value="Genomic_DNA"/>
</dbReference>
<dbReference type="GO" id="GO:0048038">
    <property type="term" value="F:quinone binding"/>
    <property type="evidence" value="ECO:0007669"/>
    <property type="project" value="UniProtKB-KW"/>
</dbReference>
<keyword evidence="5" id="KW-0274">FAD</keyword>
<dbReference type="GO" id="GO:0005739">
    <property type="term" value="C:mitochondrion"/>
    <property type="evidence" value="ECO:0007669"/>
    <property type="project" value="UniProtKB-SubCell"/>
</dbReference>
<reference evidence="20" key="1">
    <citation type="submission" date="2017-02" db="UniProtKB">
        <authorList>
            <consortium name="WormBaseParasite"/>
        </authorList>
    </citation>
    <scope>IDENTIFICATION</scope>
</reference>
<dbReference type="OrthoDB" id="5376590at2759"/>
<comment type="catalytic activity">
    <reaction evidence="11">
        <text>a quinone + hydrogen sulfide + glutathione + H(+) = S-sulfanylglutathione + a quinol</text>
        <dbReference type="Rhea" id="RHEA:55156"/>
        <dbReference type="ChEBI" id="CHEBI:15378"/>
        <dbReference type="ChEBI" id="CHEBI:24646"/>
        <dbReference type="ChEBI" id="CHEBI:29919"/>
        <dbReference type="ChEBI" id="CHEBI:57925"/>
        <dbReference type="ChEBI" id="CHEBI:58905"/>
        <dbReference type="ChEBI" id="CHEBI:132124"/>
        <dbReference type="EC" id="1.8.5.8"/>
    </reaction>
    <physiologicalReaction direction="left-to-right" evidence="11">
        <dbReference type="Rhea" id="RHEA:55157"/>
    </physiologicalReaction>
</comment>
<proteinExistence type="inferred from homology"/>
<keyword evidence="4" id="KW-0874">Quinone</keyword>
<dbReference type="AlphaFoldDB" id="A0A0N4V2L5"/>
<dbReference type="WBParaSite" id="EVEC_0000424401-mRNA-1">
    <property type="protein sequence ID" value="EVEC_0000424401-mRNA-1"/>
    <property type="gene ID" value="EVEC_0000424401"/>
</dbReference>
<gene>
    <name evidence="18" type="ORF">EVEC_LOCUS3952</name>
</gene>
<dbReference type="GO" id="GO:0070224">
    <property type="term" value="F:sulfide:quinone oxidoreductase activity"/>
    <property type="evidence" value="ECO:0007669"/>
    <property type="project" value="TreeGrafter"/>
</dbReference>
<organism evidence="20">
    <name type="scientific">Enterobius vermicularis</name>
    <name type="common">Human pinworm</name>
    <dbReference type="NCBI Taxonomy" id="51028"/>
    <lineage>
        <taxon>Eukaryota</taxon>
        <taxon>Metazoa</taxon>
        <taxon>Ecdysozoa</taxon>
        <taxon>Nematoda</taxon>
        <taxon>Chromadorea</taxon>
        <taxon>Rhabditida</taxon>
        <taxon>Spirurina</taxon>
        <taxon>Oxyuridomorpha</taxon>
        <taxon>Oxyuroidea</taxon>
        <taxon>Oxyuridae</taxon>
        <taxon>Enterobius</taxon>
    </lineage>
</organism>
<evidence type="ECO:0000256" key="11">
    <source>
        <dbReference type="ARBA" id="ARBA00052986"/>
    </source>
</evidence>
<sequence>MEISAAAHYRILVIGGGAGGCAASHRFRKLAPRKQLAVIEPNELHYYQPGFTLVGAGFKKLSQCRKLTSEVLNPENVWLRNLAVEINPKDNSVTLKYLNNVVDGDVFSDGSEIKYDVLIVAPGLQLRYELIDGLPEALSSPGVISVYTAATAPKAHSTIQNFKGGNAVFTLPNTPVKCAGAGQKICYVADEIFTKNGIRDKCHLTYNTNLNDSFDVPEYAAALNKIIAAKKVQLNTRRNLIKVDPIKKEATFELLNEKAVPNGKTEVQKYDLLHVVPPCSSIEVLRKCKALTNAGGWLDVNAETLQSTKFDNVFGIGDCLGTPNKKTAAAVYSQLRTLDRNVKAFMNGKQLDGKYNGYSSCPFLVSRRSVVFAEFTPEGPYETFPFNQAKPMYISYLMKRHILPFIYWNFGLNGHWLGPAKVRKLLHLGLV</sequence>
<dbReference type="GO" id="GO:0106436">
    <property type="term" value="F:glutathione-dependent sulfide quinone oxidoreductase activity"/>
    <property type="evidence" value="ECO:0007669"/>
    <property type="project" value="UniProtKB-EC"/>
</dbReference>
<evidence type="ECO:0000313" key="20">
    <source>
        <dbReference type="WBParaSite" id="EVEC_0000424401-mRNA-1"/>
    </source>
</evidence>
<evidence type="ECO:0000313" key="19">
    <source>
        <dbReference type="Proteomes" id="UP000274131"/>
    </source>
</evidence>
<evidence type="ECO:0000256" key="3">
    <source>
        <dbReference type="ARBA" id="ARBA00022630"/>
    </source>
</evidence>
<evidence type="ECO:0000256" key="7">
    <source>
        <dbReference type="ARBA" id="ARBA00023002"/>
    </source>
</evidence>
<evidence type="ECO:0000256" key="5">
    <source>
        <dbReference type="ARBA" id="ARBA00022827"/>
    </source>
</evidence>